<dbReference type="PANTHER" id="PTHR43279:SF1">
    <property type="entry name" value="CATECHOL-2,3-DIOXYGENASE"/>
    <property type="match status" value="1"/>
</dbReference>
<dbReference type="Pfam" id="PF00903">
    <property type="entry name" value="Glyoxalase"/>
    <property type="match status" value="1"/>
</dbReference>
<dbReference type="PROSITE" id="PS00934">
    <property type="entry name" value="GLYOXALASE_I_1"/>
    <property type="match status" value="1"/>
</dbReference>
<dbReference type="GO" id="GO:0004462">
    <property type="term" value="F:lactoylglutathione lyase activity"/>
    <property type="evidence" value="ECO:0007669"/>
    <property type="project" value="InterPro"/>
</dbReference>
<dbReference type="InterPro" id="IPR018146">
    <property type="entry name" value="Glyoxalase_1_CS"/>
</dbReference>
<dbReference type="PANTHER" id="PTHR43279">
    <property type="entry name" value="CATECHOL-2,3-DIOXYGENASE"/>
    <property type="match status" value="1"/>
</dbReference>
<protein>
    <submittedName>
        <fullName evidence="3">Glyoxalase</fullName>
    </submittedName>
</protein>
<gene>
    <name evidence="3" type="ORF">FPZ52_08595</name>
</gene>
<organism evidence="3 4">
    <name type="scientific">Qingshengfaniella alkalisoli</name>
    <dbReference type="NCBI Taxonomy" id="2599296"/>
    <lineage>
        <taxon>Bacteria</taxon>
        <taxon>Pseudomonadati</taxon>
        <taxon>Pseudomonadota</taxon>
        <taxon>Alphaproteobacteria</taxon>
        <taxon>Rhodobacterales</taxon>
        <taxon>Paracoccaceae</taxon>
        <taxon>Qingshengfaniella</taxon>
    </lineage>
</organism>
<evidence type="ECO:0000313" key="4">
    <source>
        <dbReference type="Proteomes" id="UP000318483"/>
    </source>
</evidence>
<dbReference type="PROSITE" id="PS51819">
    <property type="entry name" value="VOC"/>
    <property type="match status" value="1"/>
</dbReference>
<dbReference type="EMBL" id="CP042261">
    <property type="protein sequence ID" value="QDY69674.1"/>
    <property type="molecule type" value="Genomic_DNA"/>
</dbReference>
<dbReference type="RefSeq" id="WP_146365051.1">
    <property type="nucleotide sequence ID" value="NZ_CP042261.1"/>
</dbReference>
<dbReference type="InterPro" id="IPR004360">
    <property type="entry name" value="Glyas_Fos-R_dOase_dom"/>
</dbReference>
<dbReference type="InterPro" id="IPR037523">
    <property type="entry name" value="VOC_core"/>
</dbReference>
<reference evidence="3 4" key="1">
    <citation type="submission" date="2019-07" db="EMBL/GenBank/DDBJ databases">
        <title>Litoreibacter alkalisoli sp. nov., isolated from saline-alkaline soil.</title>
        <authorList>
            <person name="Wang S."/>
            <person name="Xu L."/>
            <person name="Xing Y.-T."/>
            <person name="Sun J.-Q."/>
        </authorList>
    </citation>
    <scope>NUCLEOTIDE SEQUENCE [LARGE SCALE GENOMIC DNA]</scope>
    <source>
        <strain evidence="3 4">LN3S51</strain>
    </source>
</reference>
<sequence>MTNPISSDVRIGHVHLKVADLDRSVAFYRDVLGFEVQQYYGRRAAFLSAGGYHHHIGLNTWESANGTPPPHGHTGLFHAAILYPDRASLGDALHRLTQAGIALDGAADHGVSEAIYLRDPDGNGLELYRDRPQEEWPLDESGELAMVNAPLDLDALLADRER</sequence>
<evidence type="ECO:0000313" key="3">
    <source>
        <dbReference type="EMBL" id="QDY69674.1"/>
    </source>
</evidence>
<dbReference type="KEGG" id="lit:FPZ52_08595"/>
<dbReference type="Proteomes" id="UP000318483">
    <property type="component" value="Chromosome"/>
</dbReference>
<accession>A0A5B8IVM8</accession>
<dbReference type="AlphaFoldDB" id="A0A5B8IVM8"/>
<dbReference type="GO" id="GO:0046872">
    <property type="term" value="F:metal ion binding"/>
    <property type="evidence" value="ECO:0007669"/>
    <property type="project" value="UniProtKB-KW"/>
</dbReference>
<dbReference type="Gene3D" id="3.10.180.10">
    <property type="entry name" value="2,3-Dihydroxybiphenyl 1,2-Dioxygenase, domain 1"/>
    <property type="match status" value="1"/>
</dbReference>
<dbReference type="InterPro" id="IPR029068">
    <property type="entry name" value="Glyas_Bleomycin-R_OHBP_Dase"/>
</dbReference>
<name>A0A5B8IVM8_9RHOB</name>
<proteinExistence type="predicted"/>
<evidence type="ECO:0000259" key="2">
    <source>
        <dbReference type="PROSITE" id="PS51819"/>
    </source>
</evidence>
<keyword evidence="1" id="KW-0479">Metal-binding</keyword>
<dbReference type="OrthoDB" id="9792626at2"/>
<dbReference type="SUPFAM" id="SSF54593">
    <property type="entry name" value="Glyoxalase/Bleomycin resistance protein/Dihydroxybiphenyl dioxygenase"/>
    <property type="match status" value="1"/>
</dbReference>
<feature type="domain" description="VOC" evidence="2">
    <location>
        <begin position="10"/>
        <end position="130"/>
    </location>
</feature>
<keyword evidence="4" id="KW-1185">Reference proteome</keyword>
<evidence type="ECO:0000256" key="1">
    <source>
        <dbReference type="ARBA" id="ARBA00022723"/>
    </source>
</evidence>